<dbReference type="AlphaFoldDB" id="A0A7W9FRA6"/>
<evidence type="ECO:0000313" key="5">
    <source>
        <dbReference type="EMBL" id="MBB5770130.1"/>
    </source>
</evidence>
<evidence type="ECO:0008006" key="7">
    <source>
        <dbReference type="Google" id="ProtNLM"/>
    </source>
</evidence>
<reference evidence="5 6" key="1">
    <citation type="submission" date="2020-08" db="EMBL/GenBank/DDBJ databases">
        <title>Functional genomics of gut bacteria from endangered species of beetles.</title>
        <authorList>
            <person name="Carlos-Shanley C."/>
        </authorList>
    </citation>
    <scope>NUCLEOTIDE SEQUENCE [LARGE SCALE GENOMIC DNA]</scope>
    <source>
        <strain evidence="5 6">S00192</strain>
    </source>
</reference>
<keyword evidence="2" id="KW-1188">Viral release from host cell</keyword>
<organism evidence="5 6">
    <name type="scientific">Brevundimonas vesicularis</name>
    <name type="common">Pseudomonas vesicularis</name>
    <dbReference type="NCBI Taxonomy" id="41276"/>
    <lineage>
        <taxon>Bacteria</taxon>
        <taxon>Pseudomonadati</taxon>
        <taxon>Pseudomonadota</taxon>
        <taxon>Alphaproteobacteria</taxon>
        <taxon>Caulobacterales</taxon>
        <taxon>Caulobacteraceae</taxon>
        <taxon>Brevundimonas</taxon>
    </lineage>
</organism>
<sequence length="522" mass="57668">MAWSVKDINERATAAENTRKSMQPYIERTLQYAMPWRHPRAKSGSIFEGLFDASGLHGAHKFPGRVQADVTPPSQRWYQLEAGPLVAEDQREAVNRKLDFATTVSQRVLDASGFHKASKESYADLGVGTGALLGLEGDDNEIMRWSAVPPWQLGIEEGPSGRIDNVYWRRAYPAWQLARLWPDAKWPEAVRTKILAGSRDAVQLLQASYYDHDVRAWRYVVVCCEQAQPGETVWEGINRTNPWNVFRWWTTPDSPWGIGPLMLTLPDIMTANKAVEMILKAAAYALAPPLMVSHDGVVNPDTLRIAPHALIRVARTGGPMGSSIQPLEMNGRVDLAQLALQDVRQSIAQHTLSRQLPPESAAVRSPTEIVERMRDFAFDTGSAFGSLNYEYVPNIVSRVLDICDKKKIPGMDFEALKIDQLVLQVKITGPLARSQTLTDVESTVRYLELLKSIGGQELLTAIAKVEDLHRLAPMMAVPSWVNREAADRDKLLGAMGEAAAQGAGMPAPEAPQGGQPQLSLVA</sequence>
<proteinExistence type="predicted"/>
<dbReference type="EMBL" id="JACHLJ010000001">
    <property type="protein sequence ID" value="MBB5770130.1"/>
    <property type="molecule type" value="Genomic_DNA"/>
</dbReference>
<accession>A0A7W9FRA6</accession>
<evidence type="ECO:0000256" key="1">
    <source>
        <dbReference type="ARBA" id="ARBA00004328"/>
    </source>
</evidence>
<name>A0A7W9FRA6_BREVE</name>
<dbReference type="Pfam" id="PF12236">
    <property type="entry name" value="Head-tail_con"/>
    <property type="match status" value="1"/>
</dbReference>
<keyword evidence="3" id="KW-0231">Viral genome packaging</keyword>
<comment type="subcellular location">
    <subcellularLocation>
        <location evidence="1">Virion</location>
    </subcellularLocation>
</comment>
<evidence type="ECO:0000256" key="2">
    <source>
        <dbReference type="ARBA" id="ARBA00022612"/>
    </source>
</evidence>
<dbReference type="Proteomes" id="UP000556201">
    <property type="component" value="Unassembled WGS sequence"/>
</dbReference>
<evidence type="ECO:0000256" key="3">
    <source>
        <dbReference type="ARBA" id="ARBA00023219"/>
    </source>
</evidence>
<dbReference type="InterPro" id="IPR020991">
    <property type="entry name" value="Connector_podovirus"/>
</dbReference>
<protein>
    <recommendedName>
        <fullName evidence="7">Bacteriophage head to tail connecting protein</fullName>
    </recommendedName>
</protein>
<comment type="caution">
    <text evidence="5">The sequence shown here is derived from an EMBL/GenBank/DDBJ whole genome shotgun (WGS) entry which is preliminary data.</text>
</comment>
<gene>
    <name evidence="5" type="ORF">HNP47_000099</name>
</gene>
<feature type="region of interest" description="Disordered" evidence="4">
    <location>
        <begin position="497"/>
        <end position="522"/>
    </location>
</feature>
<evidence type="ECO:0000313" key="6">
    <source>
        <dbReference type="Proteomes" id="UP000556201"/>
    </source>
</evidence>
<dbReference type="RefSeq" id="WP_184277484.1">
    <property type="nucleotide sequence ID" value="NZ_JACHLJ010000001.1"/>
</dbReference>
<evidence type="ECO:0000256" key="4">
    <source>
        <dbReference type="SAM" id="MobiDB-lite"/>
    </source>
</evidence>